<evidence type="ECO:0000313" key="1">
    <source>
        <dbReference type="EMBL" id="KAF0387085.1"/>
    </source>
</evidence>
<keyword evidence="2" id="KW-1185">Reference proteome</keyword>
<dbReference type="AlphaFoldDB" id="A0A8H3WZD2"/>
<dbReference type="Proteomes" id="UP000439903">
    <property type="component" value="Unassembled WGS sequence"/>
</dbReference>
<sequence>MNNQLSKSESNDLVLDIINDYLVEESLLKKKEVIQELSKVSTIKKNRDKIFIYCQKSAEIRTADRICIIELHLKKNEVKKIKSKKIDKHKVPNWFQRSTKINNVFKYHYMNSITIALNNNKEIGAKVGYRIEADRIKTNHQKLNQKIR</sequence>
<protein>
    <submittedName>
        <fullName evidence="1">Uncharacterized protein</fullName>
    </submittedName>
</protein>
<name>A0A8H3WZD2_GIGMA</name>
<comment type="caution">
    <text evidence="1">The sequence shown here is derived from an EMBL/GenBank/DDBJ whole genome shotgun (WGS) entry which is preliminary data.</text>
</comment>
<organism evidence="1 2">
    <name type="scientific">Gigaspora margarita</name>
    <dbReference type="NCBI Taxonomy" id="4874"/>
    <lineage>
        <taxon>Eukaryota</taxon>
        <taxon>Fungi</taxon>
        <taxon>Fungi incertae sedis</taxon>
        <taxon>Mucoromycota</taxon>
        <taxon>Glomeromycotina</taxon>
        <taxon>Glomeromycetes</taxon>
        <taxon>Diversisporales</taxon>
        <taxon>Gigasporaceae</taxon>
        <taxon>Gigaspora</taxon>
    </lineage>
</organism>
<accession>A0A8H3WZD2</accession>
<evidence type="ECO:0000313" key="2">
    <source>
        <dbReference type="Proteomes" id="UP000439903"/>
    </source>
</evidence>
<dbReference type="EMBL" id="WTPW01002310">
    <property type="protein sequence ID" value="KAF0387085.1"/>
    <property type="molecule type" value="Genomic_DNA"/>
</dbReference>
<reference evidence="1 2" key="1">
    <citation type="journal article" date="2019" name="Environ. Microbiol.">
        <title>At the nexus of three kingdoms: the genome of the mycorrhizal fungus Gigaspora margarita provides insights into plant, endobacterial and fungal interactions.</title>
        <authorList>
            <person name="Venice F."/>
            <person name="Ghignone S."/>
            <person name="Salvioli di Fossalunga A."/>
            <person name="Amselem J."/>
            <person name="Novero M."/>
            <person name="Xianan X."/>
            <person name="Sedzielewska Toro K."/>
            <person name="Morin E."/>
            <person name="Lipzen A."/>
            <person name="Grigoriev I.V."/>
            <person name="Henrissat B."/>
            <person name="Martin F.M."/>
            <person name="Bonfante P."/>
        </authorList>
    </citation>
    <scope>NUCLEOTIDE SEQUENCE [LARGE SCALE GENOMIC DNA]</scope>
    <source>
        <strain evidence="1 2">BEG34</strain>
    </source>
</reference>
<proteinExistence type="predicted"/>
<gene>
    <name evidence="1" type="ORF">F8M41_011268</name>
</gene>